<keyword evidence="2" id="KW-0997">Cell inner membrane</keyword>
<keyword evidence="3" id="KW-0479">Metal-binding</keyword>
<organism evidence="9 10">
    <name type="scientific">Haloferax massiliensis</name>
    <dbReference type="NCBI Taxonomy" id="1476858"/>
    <lineage>
        <taxon>Archaea</taxon>
        <taxon>Methanobacteriati</taxon>
        <taxon>Methanobacteriota</taxon>
        <taxon>Stenosarchaea group</taxon>
        <taxon>Halobacteria</taxon>
        <taxon>Halobacteriales</taxon>
        <taxon>Haloferacaceae</taxon>
        <taxon>Haloferax</taxon>
    </lineage>
</organism>
<dbReference type="InterPro" id="IPR029052">
    <property type="entry name" value="Metallo-depent_PP-like"/>
</dbReference>
<evidence type="ECO:0000313" key="10">
    <source>
        <dbReference type="Proteomes" id="UP000198902"/>
    </source>
</evidence>
<evidence type="ECO:0000256" key="1">
    <source>
        <dbReference type="ARBA" id="ARBA00022475"/>
    </source>
</evidence>
<evidence type="ECO:0000256" key="2">
    <source>
        <dbReference type="ARBA" id="ARBA00022519"/>
    </source>
</evidence>
<feature type="region of interest" description="Disordered" evidence="6">
    <location>
        <begin position="421"/>
        <end position="450"/>
    </location>
</feature>
<evidence type="ECO:0000256" key="5">
    <source>
        <dbReference type="ARBA" id="ARBA00023211"/>
    </source>
</evidence>
<dbReference type="SUPFAM" id="SSF56300">
    <property type="entry name" value="Metallo-dependent phosphatases"/>
    <property type="match status" value="1"/>
</dbReference>
<feature type="transmembrane region" description="Helical" evidence="7">
    <location>
        <begin position="210"/>
        <end position="234"/>
    </location>
</feature>
<evidence type="ECO:0000313" key="9">
    <source>
        <dbReference type="EMBL" id="CQR53064.1"/>
    </source>
</evidence>
<keyword evidence="9" id="KW-0378">Hydrolase</keyword>
<dbReference type="GO" id="GO:0046872">
    <property type="term" value="F:metal ion binding"/>
    <property type="evidence" value="ECO:0007669"/>
    <property type="project" value="UniProtKB-KW"/>
</dbReference>
<protein>
    <submittedName>
        <fullName evidence="9">UDP-2,3-diacylglucosamine hydrolase</fullName>
    </submittedName>
</protein>
<feature type="transmembrane region" description="Helical" evidence="7">
    <location>
        <begin position="263"/>
        <end position="286"/>
    </location>
</feature>
<sequence>MAVTDAYYFISDLHIGGDEQLGKVDFLDELLSFLRTLEATDEDAELIINGDAFGLWEFTDVDGLDKFDALVERYPELFDQFEATGERIPITLIPGNHDYELAAYPEYVDRLAEFNVTLRQEVSITRRVGDYVVHVEHGMQRDPNNRIPDFGNPHANPPGYFVNRQVTSRAGRLSERGKFNWLKDVQAVTPMTQIPAWMLSNYFYREMSPWLRYVSAPFLLLFNVGFLYVLAFALDAAGLWSLPMDLIERVLGLFGPVGTLVDLLLTANLAVTLLLILVAVPLFVFARDVRKTLRRFGIDRPEERESSADTYLTAARELFASDPAVAVFVYGHTHRPAVTEIEGGVVVNTGTWLKRLRRVESAFGVLPPVFYSWYQLNYVRVSATEDGGVAVDYELVEKSAPNEETWFQRLVTSTPRREAAIPSRTVVRSGGSSESVATESIATEADTADR</sequence>
<evidence type="ECO:0000256" key="6">
    <source>
        <dbReference type="SAM" id="MobiDB-lite"/>
    </source>
</evidence>
<dbReference type="InterPro" id="IPR004843">
    <property type="entry name" value="Calcineurin-like_PHP"/>
</dbReference>
<evidence type="ECO:0000256" key="3">
    <source>
        <dbReference type="ARBA" id="ARBA00022723"/>
    </source>
</evidence>
<dbReference type="GO" id="GO:0009245">
    <property type="term" value="P:lipid A biosynthetic process"/>
    <property type="evidence" value="ECO:0007669"/>
    <property type="project" value="TreeGrafter"/>
</dbReference>
<keyword evidence="1" id="KW-1003">Cell membrane</keyword>
<keyword evidence="5" id="KW-0464">Manganese</keyword>
<evidence type="ECO:0000256" key="4">
    <source>
        <dbReference type="ARBA" id="ARBA00023136"/>
    </source>
</evidence>
<dbReference type="GO" id="GO:0008758">
    <property type="term" value="F:UDP-2,3-diacylglucosamine hydrolase activity"/>
    <property type="evidence" value="ECO:0007669"/>
    <property type="project" value="TreeGrafter"/>
</dbReference>
<dbReference type="Proteomes" id="UP000198902">
    <property type="component" value="Unassembled WGS sequence"/>
</dbReference>
<keyword evidence="7" id="KW-1133">Transmembrane helix</keyword>
<feature type="domain" description="Calcineurin-like phosphoesterase" evidence="8">
    <location>
        <begin position="8"/>
        <end position="151"/>
    </location>
</feature>
<keyword evidence="10" id="KW-1185">Reference proteome</keyword>
<name>A0A0D6JVQ2_9EURY</name>
<proteinExistence type="predicted"/>
<keyword evidence="4 7" id="KW-0472">Membrane</keyword>
<feature type="compositionally biased region" description="Polar residues" evidence="6">
    <location>
        <begin position="430"/>
        <end position="441"/>
    </location>
</feature>
<dbReference type="Gene3D" id="3.60.21.10">
    <property type="match status" value="2"/>
</dbReference>
<reference evidence="10" key="1">
    <citation type="submission" date="2015-03" db="EMBL/GenBank/DDBJ databases">
        <authorList>
            <person name="Urmite Genomes"/>
        </authorList>
    </citation>
    <scope>NUCLEOTIDE SEQUENCE [LARGE SCALE GENOMIC DNA]</scope>
    <source>
        <strain evidence="10">Arc-Hr</strain>
    </source>
</reference>
<evidence type="ECO:0000259" key="8">
    <source>
        <dbReference type="Pfam" id="PF00149"/>
    </source>
</evidence>
<gene>
    <name evidence="9" type="primary">lpxH</name>
    <name evidence="9" type="ORF">BN996_03441</name>
</gene>
<keyword evidence="7" id="KW-0812">Transmembrane</keyword>
<dbReference type="EMBL" id="CSTE01000005">
    <property type="protein sequence ID" value="CQR53064.1"/>
    <property type="molecule type" value="Genomic_DNA"/>
</dbReference>
<dbReference type="AlphaFoldDB" id="A0A0D6JVQ2"/>
<dbReference type="GO" id="GO:0016020">
    <property type="term" value="C:membrane"/>
    <property type="evidence" value="ECO:0007669"/>
    <property type="project" value="GOC"/>
</dbReference>
<evidence type="ECO:0000256" key="7">
    <source>
        <dbReference type="SAM" id="Phobius"/>
    </source>
</evidence>
<dbReference type="PANTHER" id="PTHR34990">
    <property type="entry name" value="UDP-2,3-DIACYLGLUCOSAMINE HYDROLASE-RELATED"/>
    <property type="match status" value="1"/>
</dbReference>
<dbReference type="InterPro" id="IPR043461">
    <property type="entry name" value="LpxH-like"/>
</dbReference>
<dbReference type="Pfam" id="PF00149">
    <property type="entry name" value="Metallophos"/>
    <property type="match status" value="1"/>
</dbReference>
<accession>A0A0D6JVQ2</accession>